<feature type="domain" description="Dihydroneopterin aldolase/epimerase" evidence="8">
    <location>
        <begin position="55"/>
        <end position="99"/>
    </location>
</feature>
<proteinExistence type="inferred from homology"/>
<dbReference type="EMBL" id="JAIQCV010000006">
    <property type="protein sequence ID" value="KAH1091263.1"/>
    <property type="molecule type" value="Genomic_DNA"/>
</dbReference>
<keyword evidence="5" id="KW-0289">Folate biosynthesis</keyword>
<keyword evidence="10" id="KW-1185">Reference proteome</keyword>
<comment type="caution">
    <text evidence="9">The sequence shown here is derived from an EMBL/GenBank/DDBJ whole genome shotgun (WGS) entry which is preliminary data.</text>
</comment>
<evidence type="ECO:0000256" key="7">
    <source>
        <dbReference type="ARBA" id="ARBA00032903"/>
    </source>
</evidence>
<evidence type="ECO:0000313" key="10">
    <source>
        <dbReference type="Proteomes" id="UP000828251"/>
    </source>
</evidence>
<evidence type="ECO:0000256" key="1">
    <source>
        <dbReference type="ARBA" id="ARBA00001353"/>
    </source>
</evidence>
<name>A0A9D3VRC9_9ROSI</name>
<sequence length="105" mass="12363">MLLHALLCDVVVVFIWLFWSFHTVSVSDRVELLSLGTRADKDGRCWKWNTIGDKIILRGLKFHGFHRVKPEEKKLGQKFLVDVDAWMDLWKVGKSDNLFENSIYR</sequence>
<comment type="catalytic activity">
    <reaction evidence="1">
        <text>7,8-dihydroneopterin = 6-hydroxymethyl-7,8-dihydropterin + glycolaldehyde</text>
        <dbReference type="Rhea" id="RHEA:10540"/>
        <dbReference type="ChEBI" id="CHEBI:17001"/>
        <dbReference type="ChEBI" id="CHEBI:17071"/>
        <dbReference type="ChEBI" id="CHEBI:44841"/>
        <dbReference type="EC" id="4.1.2.25"/>
    </reaction>
</comment>
<dbReference type="InterPro" id="IPR043133">
    <property type="entry name" value="GTP-CH-I_C/QueF"/>
</dbReference>
<gene>
    <name evidence="9" type="ORF">J1N35_018520</name>
</gene>
<comment type="pathway">
    <text evidence="2">Cofactor biosynthesis; tetrahydrofolate biosynthesis; 2-amino-4-hydroxy-6-hydroxymethyl-7,8-dihydropteridine diphosphate from 7,8-dihydroneopterin triphosphate: step 3/4.</text>
</comment>
<dbReference type="GO" id="GO:0005737">
    <property type="term" value="C:cytoplasm"/>
    <property type="evidence" value="ECO:0007669"/>
    <property type="project" value="TreeGrafter"/>
</dbReference>
<dbReference type="EC" id="4.1.2.25" evidence="4"/>
<dbReference type="InterPro" id="IPR006157">
    <property type="entry name" value="FolB_dom"/>
</dbReference>
<dbReference type="InterPro" id="IPR006156">
    <property type="entry name" value="Dihydroneopterin_aldolase"/>
</dbReference>
<accession>A0A9D3VRC9</accession>
<keyword evidence="6" id="KW-0456">Lyase</keyword>
<evidence type="ECO:0000256" key="4">
    <source>
        <dbReference type="ARBA" id="ARBA00013043"/>
    </source>
</evidence>
<dbReference type="Gene3D" id="3.30.1130.10">
    <property type="match status" value="1"/>
</dbReference>
<evidence type="ECO:0000256" key="3">
    <source>
        <dbReference type="ARBA" id="ARBA00005708"/>
    </source>
</evidence>
<evidence type="ECO:0000256" key="5">
    <source>
        <dbReference type="ARBA" id="ARBA00022909"/>
    </source>
</evidence>
<dbReference type="GO" id="GO:0046656">
    <property type="term" value="P:folic acid biosynthetic process"/>
    <property type="evidence" value="ECO:0007669"/>
    <property type="project" value="UniProtKB-KW"/>
</dbReference>
<evidence type="ECO:0000256" key="6">
    <source>
        <dbReference type="ARBA" id="ARBA00023239"/>
    </source>
</evidence>
<dbReference type="Proteomes" id="UP000828251">
    <property type="component" value="Unassembled WGS sequence"/>
</dbReference>
<dbReference type="PANTHER" id="PTHR42844">
    <property type="entry name" value="DIHYDRONEOPTERIN ALDOLASE 1-RELATED"/>
    <property type="match status" value="1"/>
</dbReference>
<dbReference type="PANTHER" id="PTHR42844:SF1">
    <property type="entry name" value="DIHYDRONEOPTERIN ALDOLASE 1-RELATED"/>
    <property type="match status" value="1"/>
</dbReference>
<dbReference type="SUPFAM" id="SSF55620">
    <property type="entry name" value="Tetrahydrobiopterin biosynthesis enzymes-like"/>
    <property type="match status" value="1"/>
</dbReference>
<comment type="similarity">
    <text evidence="3">Belongs to the DHNA family.</text>
</comment>
<dbReference type="OrthoDB" id="942172at2759"/>
<dbReference type="GO" id="GO:0004150">
    <property type="term" value="F:dihydroneopterin aldolase activity"/>
    <property type="evidence" value="ECO:0007669"/>
    <property type="project" value="UniProtKB-EC"/>
</dbReference>
<organism evidence="9 10">
    <name type="scientific">Gossypium stocksii</name>
    <dbReference type="NCBI Taxonomy" id="47602"/>
    <lineage>
        <taxon>Eukaryota</taxon>
        <taxon>Viridiplantae</taxon>
        <taxon>Streptophyta</taxon>
        <taxon>Embryophyta</taxon>
        <taxon>Tracheophyta</taxon>
        <taxon>Spermatophyta</taxon>
        <taxon>Magnoliopsida</taxon>
        <taxon>eudicotyledons</taxon>
        <taxon>Gunneridae</taxon>
        <taxon>Pentapetalae</taxon>
        <taxon>rosids</taxon>
        <taxon>malvids</taxon>
        <taxon>Malvales</taxon>
        <taxon>Malvaceae</taxon>
        <taxon>Malvoideae</taxon>
        <taxon>Gossypium</taxon>
    </lineage>
</organism>
<dbReference type="AlphaFoldDB" id="A0A9D3VRC9"/>
<reference evidence="9 10" key="1">
    <citation type="journal article" date="2021" name="Plant Biotechnol. J.">
        <title>Multi-omics assisted identification of the key and species-specific regulatory components of drought-tolerant mechanisms in Gossypium stocksii.</title>
        <authorList>
            <person name="Yu D."/>
            <person name="Ke L."/>
            <person name="Zhang D."/>
            <person name="Wu Y."/>
            <person name="Sun Y."/>
            <person name="Mei J."/>
            <person name="Sun J."/>
            <person name="Sun Y."/>
        </authorList>
    </citation>
    <scope>NUCLEOTIDE SEQUENCE [LARGE SCALE GENOMIC DNA]</scope>
    <source>
        <strain evidence="10">cv. E1</strain>
        <tissue evidence="9">Leaf</tissue>
    </source>
</reference>
<evidence type="ECO:0000313" key="9">
    <source>
        <dbReference type="EMBL" id="KAH1091263.1"/>
    </source>
</evidence>
<evidence type="ECO:0000259" key="8">
    <source>
        <dbReference type="Pfam" id="PF02152"/>
    </source>
</evidence>
<dbReference type="Pfam" id="PF02152">
    <property type="entry name" value="FolB"/>
    <property type="match status" value="1"/>
</dbReference>
<protein>
    <recommendedName>
        <fullName evidence="4">dihydroneopterin aldolase</fullName>
        <ecNumber evidence="4">4.1.2.25</ecNumber>
    </recommendedName>
    <alternativeName>
        <fullName evidence="7">7,8-dihydroneopterin aldolase</fullName>
    </alternativeName>
</protein>
<evidence type="ECO:0000256" key="2">
    <source>
        <dbReference type="ARBA" id="ARBA00005013"/>
    </source>
</evidence>